<sequence>MSWLAWRGWRIDEQAWPEPARRYANVNRYRLRGKHDMAELDWLRGGDLRAASGHRASQVDQID</sequence>
<name>F0BC58_9XANT</name>
<evidence type="ECO:0000313" key="1">
    <source>
        <dbReference type="EMBL" id="EGD10041.1"/>
    </source>
</evidence>
<protein>
    <submittedName>
        <fullName evidence="1">Uncharacterized protein</fullName>
    </submittedName>
</protein>
<organism evidence="1 2">
    <name type="scientific">Xanthomonas vesicatoria ATCC 35937</name>
    <dbReference type="NCBI Taxonomy" id="925775"/>
    <lineage>
        <taxon>Bacteria</taxon>
        <taxon>Pseudomonadati</taxon>
        <taxon>Pseudomonadota</taxon>
        <taxon>Gammaproteobacteria</taxon>
        <taxon>Lysobacterales</taxon>
        <taxon>Lysobacteraceae</taxon>
        <taxon>Xanthomonas</taxon>
    </lineage>
</organism>
<dbReference type="EMBL" id="AEQV01000046">
    <property type="protein sequence ID" value="EGD10041.1"/>
    <property type="molecule type" value="Genomic_DNA"/>
</dbReference>
<evidence type="ECO:0000313" key="2">
    <source>
        <dbReference type="Proteomes" id="UP000003299"/>
    </source>
</evidence>
<gene>
    <name evidence="1" type="ORF">XVE_1683</name>
</gene>
<accession>F0BC58</accession>
<dbReference type="KEGG" id="xve:BJD12_13445"/>
<dbReference type="Proteomes" id="UP000003299">
    <property type="component" value="Unassembled WGS sequence"/>
</dbReference>
<comment type="caution">
    <text evidence="1">The sequence shown here is derived from an EMBL/GenBank/DDBJ whole genome shotgun (WGS) entry which is preliminary data.</text>
</comment>
<dbReference type="AlphaFoldDB" id="F0BC58"/>
<reference evidence="1 2" key="1">
    <citation type="journal article" date="2011" name="BMC Genomics">
        <title>Comparative genomics reveals diversity among xanthomonads infecting tomato and pepper.</title>
        <authorList>
            <person name="Potnis N."/>
            <person name="Krasileva K."/>
            <person name="Chow V."/>
            <person name="Almeida N.F."/>
            <person name="Patil P.B."/>
            <person name="Ryan R.P."/>
            <person name="Sharlach M."/>
            <person name="Behlau F."/>
            <person name="Dow J.M."/>
            <person name="Momol M.T."/>
            <person name="White F.F."/>
            <person name="Preston J.F."/>
            <person name="Vinatzer B.A."/>
            <person name="Koebnik R."/>
            <person name="Setubal J.C."/>
            <person name="Norman D.J."/>
            <person name="Staskawicz B.J."/>
            <person name="Jones J.B."/>
        </authorList>
    </citation>
    <scope>NUCLEOTIDE SEQUENCE [LARGE SCALE GENOMIC DNA]</scope>
    <source>
        <strain evidence="1 2">ATCC 35937</strain>
    </source>
</reference>
<proteinExistence type="predicted"/>